<keyword evidence="2" id="KW-1185">Reference proteome</keyword>
<evidence type="ECO:0000313" key="2">
    <source>
        <dbReference type="Proteomes" id="UP000439903"/>
    </source>
</evidence>
<accession>A0A8H4ANU9</accession>
<name>A0A8H4ANU9_GIGMA</name>
<evidence type="ECO:0000313" key="1">
    <source>
        <dbReference type="EMBL" id="KAF0517624.1"/>
    </source>
</evidence>
<protein>
    <submittedName>
        <fullName evidence="1">Uncharacterized protein</fullName>
    </submittedName>
</protein>
<gene>
    <name evidence="1" type="ORF">F8M41_016890</name>
</gene>
<dbReference type="OrthoDB" id="2415294at2759"/>
<reference evidence="1 2" key="1">
    <citation type="journal article" date="2019" name="Environ. Microbiol.">
        <title>At the nexus of three kingdoms: the genome of the mycorrhizal fungus Gigaspora margarita provides insights into plant, endobacterial and fungal interactions.</title>
        <authorList>
            <person name="Venice F."/>
            <person name="Ghignone S."/>
            <person name="Salvioli di Fossalunga A."/>
            <person name="Amselem J."/>
            <person name="Novero M."/>
            <person name="Xianan X."/>
            <person name="Sedzielewska Toro K."/>
            <person name="Morin E."/>
            <person name="Lipzen A."/>
            <person name="Grigoriev I.V."/>
            <person name="Henrissat B."/>
            <person name="Martin F.M."/>
            <person name="Bonfante P."/>
        </authorList>
    </citation>
    <scope>NUCLEOTIDE SEQUENCE [LARGE SCALE GENOMIC DNA]</scope>
    <source>
        <strain evidence="1 2">BEG34</strain>
    </source>
</reference>
<organism evidence="1 2">
    <name type="scientific">Gigaspora margarita</name>
    <dbReference type="NCBI Taxonomy" id="4874"/>
    <lineage>
        <taxon>Eukaryota</taxon>
        <taxon>Fungi</taxon>
        <taxon>Fungi incertae sedis</taxon>
        <taxon>Mucoromycota</taxon>
        <taxon>Glomeromycotina</taxon>
        <taxon>Glomeromycetes</taxon>
        <taxon>Diversisporales</taxon>
        <taxon>Gigasporaceae</taxon>
        <taxon>Gigaspora</taxon>
    </lineage>
</organism>
<sequence length="94" mass="10725">MALKNLEVLRNWLSDDEIRLAIHYVYEQATALAKDVFGIVISTQIRDSMIILEDEEKVLEIENEIEQPANLQGFSDLQEAESIFITEAAVEVNM</sequence>
<comment type="caution">
    <text evidence="1">The sequence shown here is derived from an EMBL/GenBank/DDBJ whole genome shotgun (WGS) entry which is preliminary data.</text>
</comment>
<dbReference type="AlphaFoldDB" id="A0A8H4ANU9"/>
<proteinExistence type="predicted"/>
<dbReference type="EMBL" id="WTPW01000376">
    <property type="protein sequence ID" value="KAF0517624.1"/>
    <property type="molecule type" value="Genomic_DNA"/>
</dbReference>
<dbReference type="Proteomes" id="UP000439903">
    <property type="component" value="Unassembled WGS sequence"/>
</dbReference>